<keyword evidence="4" id="KW-0560">Oxidoreductase</keyword>
<keyword evidence="3" id="KW-0274">FAD</keyword>
<dbReference type="SUPFAM" id="SSF51905">
    <property type="entry name" value="FAD/NAD(P)-binding domain"/>
    <property type="match status" value="1"/>
</dbReference>
<dbReference type="InterPro" id="IPR036188">
    <property type="entry name" value="FAD/NAD-bd_sf"/>
</dbReference>
<dbReference type="Pfam" id="PF00732">
    <property type="entry name" value="GMC_oxred_N"/>
    <property type="match status" value="1"/>
</dbReference>
<keyword evidence="2" id="KW-0285">Flavoprotein</keyword>
<dbReference type="Gene3D" id="3.50.50.60">
    <property type="entry name" value="FAD/NAD(P)-binding domain"/>
    <property type="match status" value="2"/>
</dbReference>
<reference evidence="7 8" key="1">
    <citation type="submission" date="2019-06" db="EMBL/GenBank/DDBJ databases">
        <title>Sequencing the genomes of 1000 actinobacteria strains.</title>
        <authorList>
            <person name="Klenk H.-P."/>
        </authorList>
    </citation>
    <scope>NUCLEOTIDE SEQUENCE [LARGE SCALE GENOMIC DNA]</scope>
    <source>
        <strain evidence="7 8">DSM 45671</strain>
    </source>
</reference>
<dbReference type="PANTHER" id="PTHR46056">
    <property type="entry name" value="LONG-CHAIN-ALCOHOL OXIDASE"/>
    <property type="match status" value="1"/>
</dbReference>
<comment type="caution">
    <text evidence="7">The sequence shown here is derived from an EMBL/GenBank/DDBJ whole genome shotgun (WGS) entry which is preliminary data.</text>
</comment>
<dbReference type="InterPro" id="IPR000172">
    <property type="entry name" value="GMC_OxRdtase_N"/>
</dbReference>
<evidence type="ECO:0000256" key="3">
    <source>
        <dbReference type="ARBA" id="ARBA00022827"/>
    </source>
</evidence>
<gene>
    <name evidence="7" type="ORF">FHX44_11851</name>
</gene>
<evidence type="ECO:0000259" key="5">
    <source>
        <dbReference type="Pfam" id="PF00732"/>
    </source>
</evidence>
<dbReference type="PANTHER" id="PTHR46056:SF12">
    <property type="entry name" value="LONG-CHAIN-ALCOHOL OXIDASE"/>
    <property type="match status" value="1"/>
</dbReference>
<dbReference type="Pfam" id="PF05199">
    <property type="entry name" value="GMC_oxred_C"/>
    <property type="match status" value="1"/>
</dbReference>
<evidence type="ECO:0000313" key="8">
    <source>
        <dbReference type="Proteomes" id="UP000321261"/>
    </source>
</evidence>
<dbReference type="Proteomes" id="UP000321261">
    <property type="component" value="Unassembled WGS sequence"/>
</dbReference>
<protein>
    <submittedName>
        <fullName evidence="7">Choline dehydrogenase-like flavoprotein</fullName>
    </submittedName>
</protein>
<evidence type="ECO:0000256" key="1">
    <source>
        <dbReference type="ARBA" id="ARBA00010790"/>
    </source>
</evidence>
<dbReference type="GO" id="GO:0016614">
    <property type="term" value="F:oxidoreductase activity, acting on CH-OH group of donors"/>
    <property type="evidence" value="ECO:0007669"/>
    <property type="project" value="InterPro"/>
</dbReference>
<keyword evidence="8" id="KW-1185">Reference proteome</keyword>
<dbReference type="RefSeq" id="WP_147254256.1">
    <property type="nucleotide sequence ID" value="NZ_VIWU01000001.1"/>
</dbReference>
<evidence type="ECO:0000256" key="4">
    <source>
        <dbReference type="ARBA" id="ARBA00023002"/>
    </source>
</evidence>
<organism evidence="7 8">
    <name type="scientific">Pseudonocardia hierapolitana</name>
    <dbReference type="NCBI Taxonomy" id="1128676"/>
    <lineage>
        <taxon>Bacteria</taxon>
        <taxon>Bacillati</taxon>
        <taxon>Actinomycetota</taxon>
        <taxon>Actinomycetes</taxon>
        <taxon>Pseudonocardiales</taxon>
        <taxon>Pseudonocardiaceae</taxon>
        <taxon>Pseudonocardia</taxon>
    </lineage>
</organism>
<dbReference type="InterPro" id="IPR007867">
    <property type="entry name" value="GMC_OxRtase_C"/>
</dbReference>
<dbReference type="EMBL" id="VIWU01000001">
    <property type="protein sequence ID" value="TWF74967.1"/>
    <property type="molecule type" value="Genomic_DNA"/>
</dbReference>
<accession>A0A561SJB0</accession>
<sequence>MDVDRVDAVIVGAGPSGAVTARRLADAGMSVVCLEQGGWPDYSKARAGFPDFELVARKHWDWNPNTRRAPGDYPVDDGDSDITALMYNGVGGSAVMYAAHWERFLPSDFRVRTLDGVADDWPVTYEDLEPYFDEVERQFAVSGLEGDPALPPATAPPLPPVPLNKVGRRGAEALNRLGWHWWPGSNAIATKDYGRLHACAQSTACPFGCPVGAKASPDRTHWPDLVADGVRLVTGARVRELVTTASGLVDGVGYVDHDGVERIQRAQVVILCANAIGTPRILLNSGLANSSGLVGRRLMMHPFGNAIGIFDEDLESWRGPLGQHLHSLQFYETDVARGFVRGAKWNLLPSGAPLSMMLPGLWGTEGSWGEDFHTALRARLGRSAIWTVICEDLPDESNRVVLDPDTVDAAGVPGVRIEYRTSENARAMMDFHLTKLELVLREMGATQTILNGHIRASGWHLMGTAVMGRDPATSVVDPVGRCHDVPNLFVLDGSTFPTSSGVNPTATIAANALRCADALVRDRAAQVVPA</sequence>
<evidence type="ECO:0000256" key="2">
    <source>
        <dbReference type="ARBA" id="ARBA00022630"/>
    </source>
</evidence>
<proteinExistence type="inferred from homology"/>
<feature type="domain" description="Glucose-methanol-choline oxidoreductase C-terminal" evidence="6">
    <location>
        <begin position="394"/>
        <end position="512"/>
    </location>
</feature>
<comment type="similarity">
    <text evidence="1">Belongs to the GMC oxidoreductase family.</text>
</comment>
<evidence type="ECO:0000313" key="7">
    <source>
        <dbReference type="EMBL" id="TWF74967.1"/>
    </source>
</evidence>
<dbReference type="AlphaFoldDB" id="A0A561SJB0"/>
<name>A0A561SJB0_9PSEU</name>
<dbReference type="SUPFAM" id="SSF54373">
    <property type="entry name" value="FAD-linked reductases, C-terminal domain"/>
    <property type="match status" value="1"/>
</dbReference>
<feature type="domain" description="Glucose-methanol-choline oxidoreductase N-terminal" evidence="5">
    <location>
        <begin position="7"/>
        <end position="302"/>
    </location>
</feature>
<dbReference type="GO" id="GO:0050660">
    <property type="term" value="F:flavin adenine dinucleotide binding"/>
    <property type="evidence" value="ECO:0007669"/>
    <property type="project" value="InterPro"/>
</dbReference>
<evidence type="ECO:0000259" key="6">
    <source>
        <dbReference type="Pfam" id="PF05199"/>
    </source>
</evidence>
<dbReference type="OrthoDB" id="9798604at2"/>